<gene>
    <name evidence="1" type="ORF">AN396_08985</name>
</gene>
<proteinExistence type="predicted"/>
<keyword evidence="2" id="KW-1185">Reference proteome</keyword>
<reference evidence="1" key="1">
    <citation type="submission" date="2016-08" db="EMBL/GenBank/DDBJ databases">
        <authorList>
            <person name="Ngugi D.K."/>
            <person name="Miyake S."/>
            <person name="Stingl U."/>
        </authorList>
    </citation>
    <scope>NUCLEOTIDE SEQUENCE</scope>
    <source>
        <strain evidence="1">SCG-B11WGA-EpuloA1</strain>
    </source>
</reference>
<name>A0ACC8XA26_9FIRM</name>
<protein>
    <submittedName>
        <fullName evidence="1">Aldo/keto reductase</fullName>
    </submittedName>
</protein>
<dbReference type="EMBL" id="LJDB01000070">
    <property type="protein sequence ID" value="ONI39165.1"/>
    <property type="molecule type" value="Genomic_DNA"/>
</dbReference>
<accession>A0ACC8XA26</accession>
<dbReference type="Proteomes" id="UP000188605">
    <property type="component" value="Unassembled WGS sequence"/>
</dbReference>
<evidence type="ECO:0000313" key="2">
    <source>
        <dbReference type="Proteomes" id="UP000188605"/>
    </source>
</evidence>
<sequence length="368" mass="41677">MIYKPYGKTGKQVSALGFGGMRFDTKRSIEENALIVRYANEMGVNYFDTAPFYCNDTSEDIMGEAFKNMPNPFYVSTKSSIGSEKTADEVRGRVEKSLRRLGVEKINFFHMWCIKTLDQYKKIIAPGGPYDGALKLKNEGLVDHIVFSVHAKGSEIRTIIEDGRFEGMTVGYNAINFPFRGEGIEAAEEYNIGVATMNPLGGGIIPQNQDYFSFLKTHENESVIQAALRFNASHKAITTVLAGMSSIEEVKHNLEAFKDIEIYTPEQLKEIKDNLRTDMNSLCTSCQYCMHCPKNINIPRYMESYNMRILKNDAALIDQYKHLLEFGELSLDSPKPSECIRCGKCEQLCTQKLDIINRLEYMASKIEN</sequence>
<comment type="caution">
    <text evidence="1">The sequence shown here is derived from an EMBL/GenBank/DDBJ whole genome shotgun (WGS) entry which is preliminary data.</text>
</comment>
<organism evidence="1 2">
    <name type="scientific">Candidatus Epulonipiscium fishelsonii</name>
    <dbReference type="NCBI Taxonomy" id="77094"/>
    <lineage>
        <taxon>Bacteria</taxon>
        <taxon>Bacillati</taxon>
        <taxon>Bacillota</taxon>
        <taxon>Clostridia</taxon>
        <taxon>Lachnospirales</taxon>
        <taxon>Lachnospiraceae</taxon>
        <taxon>Candidatus Epulonipiscium</taxon>
    </lineage>
</organism>
<evidence type="ECO:0000313" key="1">
    <source>
        <dbReference type="EMBL" id="ONI39165.1"/>
    </source>
</evidence>